<proteinExistence type="predicted"/>
<comment type="caution">
    <text evidence="1">The sequence shown here is derived from an EMBL/GenBank/DDBJ whole genome shotgun (WGS) entry which is preliminary data.</text>
</comment>
<reference evidence="1 2" key="1">
    <citation type="submission" date="2020-01" db="EMBL/GenBank/DDBJ databases">
        <authorList>
            <consortium name="DOE Joint Genome Institute"/>
            <person name="Haridas S."/>
            <person name="Albert R."/>
            <person name="Binder M."/>
            <person name="Bloem J."/>
            <person name="Labutti K."/>
            <person name="Salamov A."/>
            <person name="Andreopoulos B."/>
            <person name="Baker S.E."/>
            <person name="Barry K."/>
            <person name="Bills G."/>
            <person name="Bluhm B.H."/>
            <person name="Cannon C."/>
            <person name="Castanera R."/>
            <person name="Culley D.E."/>
            <person name="Daum C."/>
            <person name="Ezra D."/>
            <person name="Gonzalez J.B."/>
            <person name="Henrissat B."/>
            <person name="Kuo A."/>
            <person name="Liang C."/>
            <person name="Lipzen A."/>
            <person name="Lutzoni F."/>
            <person name="Magnuson J."/>
            <person name="Mondo S."/>
            <person name="Nolan M."/>
            <person name="Ohm R."/>
            <person name="Pangilinan J."/>
            <person name="Park H.-J.H."/>
            <person name="Ramirez L."/>
            <person name="Alfaro M."/>
            <person name="Sun H."/>
            <person name="Tritt A."/>
            <person name="Yoshinaga Y."/>
            <person name="Zwiers L.-H.L."/>
            <person name="Turgeon B.G."/>
            <person name="Goodwin S.B."/>
            <person name="Spatafora J.W."/>
            <person name="Crous P.W."/>
            <person name="Grigoriev I.V."/>
        </authorList>
    </citation>
    <scope>NUCLEOTIDE SEQUENCE [LARGE SCALE GENOMIC DNA]</scope>
    <source>
        <strain evidence="1 2">CBS 611.86</strain>
    </source>
</reference>
<sequence length="94" mass="10441">MTRGTQGQLNVHIVVLLLSTTLVLQHRPNIFVPLGLSIALVLRLSAPLVLLHPPLAQDSCACDRVSPHLRMFSLSQHVRSCLFEVLIAHHLRLP</sequence>
<evidence type="ECO:0000313" key="1">
    <source>
        <dbReference type="EMBL" id="KAF2874123.1"/>
    </source>
</evidence>
<dbReference type="AlphaFoldDB" id="A0A7C8MFJ2"/>
<accession>A0A7C8MFJ2</accession>
<name>A0A7C8MFJ2_9PLEO</name>
<dbReference type="EMBL" id="JAADJZ010000006">
    <property type="protein sequence ID" value="KAF2874123.1"/>
    <property type="molecule type" value="Genomic_DNA"/>
</dbReference>
<gene>
    <name evidence="1" type="ORF">BDV95DRAFT_565433</name>
</gene>
<protein>
    <submittedName>
        <fullName evidence="1">Uncharacterized protein</fullName>
    </submittedName>
</protein>
<dbReference type="Proteomes" id="UP000481861">
    <property type="component" value="Unassembled WGS sequence"/>
</dbReference>
<evidence type="ECO:0000313" key="2">
    <source>
        <dbReference type="Proteomes" id="UP000481861"/>
    </source>
</evidence>
<organism evidence="1 2">
    <name type="scientific">Massariosphaeria phaeospora</name>
    <dbReference type="NCBI Taxonomy" id="100035"/>
    <lineage>
        <taxon>Eukaryota</taxon>
        <taxon>Fungi</taxon>
        <taxon>Dikarya</taxon>
        <taxon>Ascomycota</taxon>
        <taxon>Pezizomycotina</taxon>
        <taxon>Dothideomycetes</taxon>
        <taxon>Pleosporomycetidae</taxon>
        <taxon>Pleosporales</taxon>
        <taxon>Pleosporales incertae sedis</taxon>
        <taxon>Massariosphaeria</taxon>
    </lineage>
</organism>
<keyword evidence="2" id="KW-1185">Reference proteome</keyword>